<organism evidence="1 2">
    <name type="scientific">Paramecium sonneborni</name>
    <dbReference type="NCBI Taxonomy" id="65129"/>
    <lineage>
        <taxon>Eukaryota</taxon>
        <taxon>Sar</taxon>
        <taxon>Alveolata</taxon>
        <taxon>Ciliophora</taxon>
        <taxon>Intramacronucleata</taxon>
        <taxon>Oligohymenophorea</taxon>
        <taxon>Peniculida</taxon>
        <taxon>Parameciidae</taxon>
        <taxon>Paramecium</taxon>
    </lineage>
</organism>
<gene>
    <name evidence="1" type="ORF">PSON_ATCC_30995.1.T0870186</name>
</gene>
<evidence type="ECO:0000313" key="1">
    <source>
        <dbReference type="EMBL" id="CAD8106819.1"/>
    </source>
</evidence>
<comment type="caution">
    <text evidence="1">The sequence shown here is derived from an EMBL/GenBank/DDBJ whole genome shotgun (WGS) entry which is preliminary data.</text>
</comment>
<sequence>MIIIVQNWQAIELNGFIIVHKFLKLANIMKGKKQEENQNRSKNVFKD</sequence>
<proteinExistence type="predicted"/>
<dbReference type="EMBL" id="CAJJDN010000087">
    <property type="protein sequence ID" value="CAD8106819.1"/>
    <property type="molecule type" value="Genomic_DNA"/>
</dbReference>
<dbReference type="Proteomes" id="UP000692954">
    <property type="component" value="Unassembled WGS sequence"/>
</dbReference>
<dbReference type="AlphaFoldDB" id="A0A8S1PWA8"/>
<accession>A0A8S1PWA8</accession>
<name>A0A8S1PWA8_9CILI</name>
<protein>
    <submittedName>
        <fullName evidence="1">Uncharacterized protein</fullName>
    </submittedName>
</protein>
<keyword evidence="2" id="KW-1185">Reference proteome</keyword>
<reference evidence="1" key="1">
    <citation type="submission" date="2021-01" db="EMBL/GenBank/DDBJ databases">
        <authorList>
            <consortium name="Genoscope - CEA"/>
            <person name="William W."/>
        </authorList>
    </citation>
    <scope>NUCLEOTIDE SEQUENCE</scope>
</reference>
<evidence type="ECO:0000313" key="2">
    <source>
        <dbReference type="Proteomes" id="UP000692954"/>
    </source>
</evidence>